<keyword evidence="1" id="KW-0472">Membrane</keyword>
<feature type="transmembrane region" description="Helical" evidence="1">
    <location>
        <begin position="6"/>
        <end position="27"/>
    </location>
</feature>
<dbReference type="AlphaFoldDB" id="A0A914DV25"/>
<keyword evidence="1" id="KW-0812">Transmembrane</keyword>
<reference evidence="3" key="1">
    <citation type="submission" date="2022-11" db="UniProtKB">
        <authorList>
            <consortium name="WormBaseParasite"/>
        </authorList>
    </citation>
    <scope>IDENTIFICATION</scope>
</reference>
<accession>A0A914DV25</accession>
<name>A0A914DV25_9BILA</name>
<sequence length="82" mass="9431">MVISLYVQGIVYFVLCILCLAPYFVVLKIMISNKSIIQFYSYQIMVHLGIMDIGQFPPSRIFNFITFLLRSFLSSFHISGLA</sequence>
<keyword evidence="1" id="KW-1133">Transmembrane helix</keyword>
<dbReference type="Proteomes" id="UP000887540">
    <property type="component" value="Unplaced"/>
</dbReference>
<keyword evidence="2" id="KW-1185">Reference proteome</keyword>
<evidence type="ECO:0000313" key="2">
    <source>
        <dbReference type="Proteomes" id="UP000887540"/>
    </source>
</evidence>
<organism evidence="2 3">
    <name type="scientific">Acrobeloides nanus</name>
    <dbReference type="NCBI Taxonomy" id="290746"/>
    <lineage>
        <taxon>Eukaryota</taxon>
        <taxon>Metazoa</taxon>
        <taxon>Ecdysozoa</taxon>
        <taxon>Nematoda</taxon>
        <taxon>Chromadorea</taxon>
        <taxon>Rhabditida</taxon>
        <taxon>Tylenchina</taxon>
        <taxon>Cephalobomorpha</taxon>
        <taxon>Cephaloboidea</taxon>
        <taxon>Cephalobidae</taxon>
        <taxon>Acrobeloides</taxon>
    </lineage>
</organism>
<evidence type="ECO:0000256" key="1">
    <source>
        <dbReference type="SAM" id="Phobius"/>
    </source>
</evidence>
<proteinExistence type="predicted"/>
<protein>
    <submittedName>
        <fullName evidence="3">Ovule protein</fullName>
    </submittedName>
</protein>
<dbReference type="WBParaSite" id="ACRNAN_scaffold4039.g14301.t1">
    <property type="protein sequence ID" value="ACRNAN_scaffold4039.g14301.t1"/>
    <property type="gene ID" value="ACRNAN_scaffold4039.g14301"/>
</dbReference>
<evidence type="ECO:0000313" key="3">
    <source>
        <dbReference type="WBParaSite" id="ACRNAN_scaffold4039.g14301.t1"/>
    </source>
</evidence>